<proteinExistence type="predicted"/>
<reference evidence="2 3" key="1">
    <citation type="submission" date="2019-03" db="EMBL/GenBank/DDBJ databases">
        <title>Complete Genome Sequence of Leuconostoc kimchii strain NKJ218 Isolated from Homemade Kimchi.</title>
        <authorList>
            <person name="Jung J.Y."/>
            <person name="Jin H.M."/>
            <person name="Jung J.-W."/>
            <person name="Lee S.-Y."/>
            <person name="Ryu B.-G."/>
            <person name="Han S.-S."/>
            <person name="Kang H.K."/>
            <person name="Choi H.W."/>
            <person name="Chung E.J."/>
            <person name="Choi K.-M."/>
        </authorList>
    </citation>
    <scope>NUCLEOTIDE SEQUENCE [LARGE SCALE GENOMIC DNA]</scope>
    <source>
        <strain evidence="2 3">NKJ218</strain>
    </source>
</reference>
<protein>
    <submittedName>
        <fullName evidence="2">Uncharacterized protein</fullName>
    </submittedName>
</protein>
<gene>
    <name evidence="2" type="ORF">EW139_01010</name>
</gene>
<feature type="transmembrane region" description="Helical" evidence="1">
    <location>
        <begin position="5"/>
        <end position="23"/>
    </location>
</feature>
<dbReference type="Proteomes" id="UP000295756">
    <property type="component" value="Chromosome"/>
</dbReference>
<keyword evidence="1" id="KW-0472">Membrane</keyword>
<accession>A0ABX5SJY5</accession>
<keyword evidence="3" id="KW-1185">Reference proteome</keyword>
<evidence type="ECO:0000313" key="3">
    <source>
        <dbReference type="Proteomes" id="UP000295756"/>
    </source>
</evidence>
<sequence>MRKKWVIIAIIVCGFGISLWRVIPVIQEYVMPEGPKAMLGTTKNNATAKIVKNIGGVKGVDQLGLSAGIYDITILSDHLSNSPDLPDGQKGDRYLGLSLTKSSSFNVGHQEAVEFEPAAFKKLVLRDGHYMISTPGNYVVNRQIPEGQYKVDIHQIKRNNLRREKYNPATITVDSRFLNGNGSGDGNGGVISSTLQRSSPVVVLEKHRLLSISFSGVAKGSYVKLTPMTD</sequence>
<dbReference type="EMBL" id="CP037939">
    <property type="protein sequence ID" value="QBR46777.1"/>
    <property type="molecule type" value="Genomic_DNA"/>
</dbReference>
<name>A0ABX5SJY5_9LACO</name>
<keyword evidence="1" id="KW-1133">Transmembrane helix</keyword>
<keyword evidence="1" id="KW-0812">Transmembrane</keyword>
<organism evidence="2 3">
    <name type="scientific">Leuconostoc kimchii</name>
    <dbReference type="NCBI Taxonomy" id="136609"/>
    <lineage>
        <taxon>Bacteria</taxon>
        <taxon>Bacillati</taxon>
        <taxon>Bacillota</taxon>
        <taxon>Bacilli</taxon>
        <taxon>Lactobacillales</taxon>
        <taxon>Lactobacillaceae</taxon>
        <taxon>Leuconostoc</taxon>
    </lineage>
</organism>
<evidence type="ECO:0000313" key="2">
    <source>
        <dbReference type="EMBL" id="QBR46777.1"/>
    </source>
</evidence>
<dbReference type="RefSeq" id="WP_013975410.1">
    <property type="nucleotide sequence ID" value="NZ_CP037939.1"/>
</dbReference>
<evidence type="ECO:0000256" key="1">
    <source>
        <dbReference type="SAM" id="Phobius"/>
    </source>
</evidence>